<evidence type="ECO:0000313" key="1">
    <source>
        <dbReference type="EMBL" id="CAH1394140.1"/>
    </source>
</evidence>
<dbReference type="Proteomes" id="UP001152798">
    <property type="component" value="Chromosome 2"/>
</dbReference>
<proteinExistence type="predicted"/>
<organism evidence="1 2">
    <name type="scientific">Nezara viridula</name>
    <name type="common">Southern green stink bug</name>
    <name type="synonym">Cimex viridulus</name>
    <dbReference type="NCBI Taxonomy" id="85310"/>
    <lineage>
        <taxon>Eukaryota</taxon>
        <taxon>Metazoa</taxon>
        <taxon>Ecdysozoa</taxon>
        <taxon>Arthropoda</taxon>
        <taxon>Hexapoda</taxon>
        <taxon>Insecta</taxon>
        <taxon>Pterygota</taxon>
        <taxon>Neoptera</taxon>
        <taxon>Paraneoptera</taxon>
        <taxon>Hemiptera</taxon>
        <taxon>Heteroptera</taxon>
        <taxon>Panheteroptera</taxon>
        <taxon>Pentatomomorpha</taxon>
        <taxon>Pentatomoidea</taxon>
        <taxon>Pentatomidae</taxon>
        <taxon>Pentatominae</taxon>
        <taxon>Nezara</taxon>
    </lineage>
</organism>
<keyword evidence="2" id="KW-1185">Reference proteome</keyword>
<accession>A0A9P0H4A2</accession>
<dbReference type="AlphaFoldDB" id="A0A9P0H4A2"/>
<dbReference type="EMBL" id="OV725078">
    <property type="protein sequence ID" value="CAH1394140.1"/>
    <property type="molecule type" value="Genomic_DNA"/>
</dbReference>
<reference evidence="1" key="1">
    <citation type="submission" date="2022-01" db="EMBL/GenBank/DDBJ databases">
        <authorList>
            <person name="King R."/>
        </authorList>
    </citation>
    <scope>NUCLEOTIDE SEQUENCE</scope>
</reference>
<evidence type="ECO:0000313" key="2">
    <source>
        <dbReference type="Proteomes" id="UP001152798"/>
    </source>
</evidence>
<protein>
    <submittedName>
        <fullName evidence="1">Uncharacterized protein</fullName>
    </submittedName>
</protein>
<gene>
    <name evidence="1" type="ORF">NEZAVI_LOCUS4685</name>
</gene>
<sequence length="67" mass="7423">MQHSARQIHASLALRIASGWCLIVTVLPRSDFLALPECQLPQNKPWTSFSPTQNNLIGLNLEIVVAI</sequence>
<name>A0A9P0H4A2_NEZVI</name>